<sequence length="55" mass="6675">MDVLVKFPTLKLSLKFLIYEDAQILKLRYRDAEFRDSSLANFWGFVYWFNYLSSD</sequence>
<dbReference type="Proteomes" id="UP000199642">
    <property type="component" value="Unassembled WGS sequence"/>
</dbReference>
<dbReference type="AlphaFoldDB" id="A0A1I2SA70"/>
<accession>A0A1I2SA70</accession>
<name>A0A1I2SA70_9BACT</name>
<reference evidence="2" key="1">
    <citation type="submission" date="2016-10" db="EMBL/GenBank/DDBJ databases">
        <authorList>
            <person name="Varghese N."/>
            <person name="Submissions S."/>
        </authorList>
    </citation>
    <scope>NUCLEOTIDE SEQUENCE [LARGE SCALE GENOMIC DNA]</scope>
    <source>
        <strain evidence="2">DSM 19315</strain>
    </source>
</reference>
<protein>
    <submittedName>
        <fullName evidence="1">Uncharacterized protein</fullName>
    </submittedName>
</protein>
<evidence type="ECO:0000313" key="2">
    <source>
        <dbReference type="Proteomes" id="UP000199642"/>
    </source>
</evidence>
<evidence type="ECO:0000313" key="1">
    <source>
        <dbReference type="EMBL" id="SFG47797.1"/>
    </source>
</evidence>
<dbReference type="EMBL" id="FOPC01000004">
    <property type="protein sequence ID" value="SFG47797.1"/>
    <property type="molecule type" value="Genomic_DNA"/>
</dbReference>
<gene>
    <name evidence="1" type="ORF">SAMN04487988_104126</name>
</gene>
<keyword evidence="2" id="KW-1185">Reference proteome</keyword>
<organism evidence="1 2">
    <name type="scientific">Algoriphagus hitonicola</name>
    <dbReference type="NCBI Taxonomy" id="435880"/>
    <lineage>
        <taxon>Bacteria</taxon>
        <taxon>Pseudomonadati</taxon>
        <taxon>Bacteroidota</taxon>
        <taxon>Cytophagia</taxon>
        <taxon>Cytophagales</taxon>
        <taxon>Cyclobacteriaceae</taxon>
        <taxon>Algoriphagus</taxon>
    </lineage>
</organism>
<proteinExistence type="predicted"/>
<dbReference type="STRING" id="435880.SAMN04487988_104126"/>